<dbReference type="Proteomes" id="UP000323410">
    <property type="component" value="Unassembled WGS sequence"/>
</dbReference>
<evidence type="ECO:0000313" key="1">
    <source>
        <dbReference type="EMBL" id="TYC96594.1"/>
    </source>
</evidence>
<comment type="caution">
    <text evidence="1">The sequence shown here is derived from an EMBL/GenBank/DDBJ whole genome shotgun (WGS) entry which is preliminary data.</text>
</comment>
<accession>A0A5D0XJ61</accession>
<dbReference type="GO" id="GO:0005524">
    <property type="term" value="F:ATP binding"/>
    <property type="evidence" value="ECO:0007669"/>
    <property type="project" value="UniProtKB-KW"/>
</dbReference>
<dbReference type="OrthoDB" id="9804380at2"/>
<dbReference type="SUPFAM" id="SSF52540">
    <property type="entry name" value="P-loop containing nucleoside triphosphate hydrolases"/>
    <property type="match status" value="1"/>
</dbReference>
<keyword evidence="1" id="KW-0067">ATP-binding</keyword>
<keyword evidence="1" id="KW-0547">Nucleotide-binding</keyword>
<dbReference type="Gene3D" id="3.40.50.300">
    <property type="entry name" value="P-loop containing nucleotide triphosphate hydrolases"/>
    <property type="match status" value="1"/>
</dbReference>
<reference evidence="1 2" key="1">
    <citation type="submission" date="2019-08" db="EMBL/GenBank/DDBJ databases">
        <title>Genone of Arthrobacter echini P9.</title>
        <authorList>
            <person name="Bowman J.P."/>
        </authorList>
    </citation>
    <scope>NUCLEOTIDE SEQUENCE [LARGE SCALE GENOMIC DNA]</scope>
    <source>
        <strain evidence="1 2">P9</strain>
    </source>
</reference>
<dbReference type="Gene3D" id="1.10.8.730">
    <property type="match status" value="1"/>
</dbReference>
<organism evidence="1 2">
    <name type="scientific">Arthrobacter echini</name>
    <dbReference type="NCBI Taxonomy" id="1529066"/>
    <lineage>
        <taxon>Bacteria</taxon>
        <taxon>Bacillati</taxon>
        <taxon>Actinomycetota</taxon>
        <taxon>Actinomycetes</taxon>
        <taxon>Micrococcales</taxon>
        <taxon>Micrococcaceae</taxon>
        <taxon>Arthrobacter</taxon>
    </lineage>
</organism>
<proteinExistence type="predicted"/>
<dbReference type="InterPro" id="IPR027417">
    <property type="entry name" value="P-loop_NTPase"/>
</dbReference>
<keyword evidence="2" id="KW-1185">Reference proteome</keyword>
<gene>
    <name evidence="1" type="ORF">FQ377_13785</name>
</gene>
<evidence type="ECO:0000313" key="2">
    <source>
        <dbReference type="Proteomes" id="UP000323410"/>
    </source>
</evidence>
<protein>
    <submittedName>
        <fullName evidence="1">ATP-binding protein</fullName>
    </submittedName>
</protein>
<dbReference type="EMBL" id="VSLD01000011">
    <property type="protein sequence ID" value="TYC96594.1"/>
    <property type="molecule type" value="Genomic_DNA"/>
</dbReference>
<name>A0A5D0XJ61_9MICC</name>
<dbReference type="AlphaFoldDB" id="A0A5D0XJ61"/>
<dbReference type="RefSeq" id="WP_148601780.1">
    <property type="nucleotide sequence ID" value="NZ_VSLD01000011.1"/>
</dbReference>
<sequence>MMLFGLNGNGKSSFAQRMMYSMAARGIAPAIFDPIKNEHGQAVTRMGGDVIRIGPNSVHKINLLDLGALGDAGKSIGGTLGAEMRQQAIAKVVDLVTLVVQISRGRPLEDSEDAALAELIRSVLNRFDVPWMGDLLGAFNSPPPEVLHATVSEDATEFRREYRALHKSLNAMLTGPMGALVGNKDSLRLSIGNPGGFCFDTSSIPESNTKLLSAAMLATWTIGFATIDAHYELSRHDPSIYWGGYLAVQDEFWYPMRACEGIIDRADRLGRTNRGLGISELKITHSPKDFLSLPNEKDRATAKGFTERSPLLGLMALSRSDLVDLSDIQPMNAREIDTVASFNAPPSWKPDLDSGGNRLPPPGAGKILLKVNGRVGIAVQTTLTAIERDHHIADARSNTAVRQRPTLLQEEAAP</sequence>